<sequence>MGSTTGTTEQSFRFQDVKLFPYANGKINLVKFLEATSDLIRLVEHLGKVFAPVKYDMEGNIEKIRKFYKYDESSCLLELMNDEYSKGEKNAIEGILWLNRALLFFELVFQEIDLNLKKDDSYICMKKIFTLAYEGSVKKYHGWITQQLFTIICKMSPTLPQIIKSLEMESDLETFKSTLASFNTTLHSFCTKVLNFVLFKNIK</sequence>
<dbReference type="GO" id="GO:0005829">
    <property type="term" value="C:cytosol"/>
    <property type="evidence" value="ECO:0007669"/>
    <property type="project" value="TreeGrafter"/>
</dbReference>
<evidence type="ECO:0000313" key="3">
    <source>
        <dbReference type="EMBL" id="CAH0720708.1"/>
    </source>
</evidence>
<dbReference type="OrthoDB" id="205255at2759"/>
<feature type="non-terminal residue" evidence="3">
    <location>
        <position position="203"/>
    </location>
</feature>
<dbReference type="GO" id="GO:1902388">
    <property type="term" value="F:ceramide 1-phosphate transfer activity"/>
    <property type="evidence" value="ECO:0007669"/>
    <property type="project" value="TreeGrafter"/>
</dbReference>
<evidence type="ECO:0000259" key="2">
    <source>
        <dbReference type="Pfam" id="PF08718"/>
    </source>
</evidence>
<dbReference type="Gene3D" id="1.10.3520.10">
    <property type="entry name" value="Glycolipid transfer protein"/>
    <property type="match status" value="1"/>
</dbReference>
<evidence type="ECO:0000313" key="4">
    <source>
        <dbReference type="Proteomes" id="UP000838878"/>
    </source>
</evidence>
<dbReference type="Pfam" id="PF08718">
    <property type="entry name" value="GLTP"/>
    <property type="match status" value="1"/>
</dbReference>
<gene>
    <name evidence="3" type="ORF">BINO364_LOCUS6908</name>
</gene>
<protein>
    <recommendedName>
        <fullName evidence="2">Glycolipid transfer protein domain-containing protein</fullName>
    </recommendedName>
</protein>
<organism evidence="3 4">
    <name type="scientific">Brenthis ino</name>
    <name type="common">lesser marbled fritillary</name>
    <dbReference type="NCBI Taxonomy" id="405034"/>
    <lineage>
        <taxon>Eukaryota</taxon>
        <taxon>Metazoa</taxon>
        <taxon>Ecdysozoa</taxon>
        <taxon>Arthropoda</taxon>
        <taxon>Hexapoda</taxon>
        <taxon>Insecta</taxon>
        <taxon>Pterygota</taxon>
        <taxon>Neoptera</taxon>
        <taxon>Endopterygota</taxon>
        <taxon>Lepidoptera</taxon>
        <taxon>Glossata</taxon>
        <taxon>Ditrysia</taxon>
        <taxon>Papilionoidea</taxon>
        <taxon>Nymphalidae</taxon>
        <taxon>Heliconiinae</taxon>
        <taxon>Argynnini</taxon>
        <taxon>Brenthis</taxon>
    </lineage>
</organism>
<dbReference type="PANTHER" id="PTHR10219:SF25">
    <property type="entry name" value="PLECKSTRIN HOMOLOGY DOMAIN-CONTAINING FAMILY A MEMBER 8"/>
    <property type="match status" value="1"/>
</dbReference>
<dbReference type="Proteomes" id="UP000838878">
    <property type="component" value="Chromosome 2"/>
</dbReference>
<evidence type="ECO:0000256" key="1">
    <source>
        <dbReference type="ARBA" id="ARBA00022448"/>
    </source>
</evidence>
<dbReference type="GO" id="GO:0016020">
    <property type="term" value="C:membrane"/>
    <property type="evidence" value="ECO:0007669"/>
    <property type="project" value="TreeGrafter"/>
</dbReference>
<keyword evidence="4" id="KW-1185">Reference proteome</keyword>
<dbReference type="SUPFAM" id="SSF110004">
    <property type="entry name" value="Glycolipid transfer protein, GLTP"/>
    <property type="match status" value="1"/>
</dbReference>
<accession>A0A8J9UI82</accession>
<reference evidence="3" key="1">
    <citation type="submission" date="2021-12" db="EMBL/GenBank/DDBJ databases">
        <authorList>
            <person name="Martin H S."/>
        </authorList>
    </citation>
    <scope>NUCLEOTIDE SEQUENCE</scope>
</reference>
<name>A0A8J9UI82_9NEOP</name>
<proteinExistence type="predicted"/>
<dbReference type="InterPro" id="IPR036497">
    <property type="entry name" value="GLTP_sf"/>
</dbReference>
<dbReference type="GO" id="GO:1902387">
    <property type="term" value="F:ceramide 1-phosphate binding"/>
    <property type="evidence" value="ECO:0007669"/>
    <property type="project" value="TreeGrafter"/>
</dbReference>
<dbReference type="PANTHER" id="PTHR10219">
    <property type="entry name" value="GLYCOLIPID TRANSFER PROTEIN-RELATED"/>
    <property type="match status" value="1"/>
</dbReference>
<dbReference type="AlphaFoldDB" id="A0A8J9UI82"/>
<keyword evidence="1" id="KW-0813">Transport</keyword>
<dbReference type="EMBL" id="OV170222">
    <property type="protein sequence ID" value="CAH0720708.1"/>
    <property type="molecule type" value="Genomic_DNA"/>
</dbReference>
<feature type="domain" description="Glycolipid transfer protein" evidence="2">
    <location>
        <begin position="27"/>
        <end position="166"/>
    </location>
</feature>
<dbReference type="InterPro" id="IPR014830">
    <property type="entry name" value="Glycolipid_transfer_prot_dom"/>
</dbReference>